<sequence length="272" mass="32426">MAARVLYLCKLCYFPNQCFMPNDYRPDWDIYTCHIEDNPAIIGLDLDLRRFAPLNNKPFAVHISVYLNDPRPDGFPKGTEFEILGEIEDHLVQQLELTLHAHFAGRTISAGVRDFYFYTADPLLHDKFITDAMTRFPGYKYDYGVKEDKNWELYFDFLFPDIQEFQRIQNRKVLRTLKQHGDIPEKERHIDHWIFFSTEADREQYWKTIRSQRFTVEGWPLEKDSELPFGLQISRNDKTDEDSIDITVMYLWELAREMNARYDGWETVIVAQ</sequence>
<dbReference type="Proteomes" id="UP000468388">
    <property type="component" value="Unassembled WGS sequence"/>
</dbReference>
<reference evidence="3 4" key="1">
    <citation type="submission" date="2019-12" db="EMBL/GenBank/DDBJ databases">
        <title>The draft genomic sequence of strain Chitinophaga oryziterrae JCM 16595.</title>
        <authorList>
            <person name="Zhang X."/>
        </authorList>
    </citation>
    <scope>NUCLEOTIDE SEQUENCE [LARGE SCALE GENOMIC DNA]</scope>
    <source>
        <strain evidence="3 4">JCM 16595</strain>
    </source>
</reference>
<evidence type="ECO:0000313" key="4">
    <source>
        <dbReference type="Proteomes" id="UP000468388"/>
    </source>
</evidence>
<dbReference type="Pfam" id="PF06877">
    <property type="entry name" value="RraB"/>
    <property type="match status" value="1"/>
</dbReference>
<accession>A0A6N8JJC8</accession>
<feature type="domain" description="DUF695" evidence="1">
    <location>
        <begin position="27"/>
        <end position="159"/>
    </location>
</feature>
<dbReference type="SUPFAM" id="SSF89946">
    <property type="entry name" value="Hypothetical protein VC0424"/>
    <property type="match status" value="1"/>
</dbReference>
<dbReference type="Gene3D" id="3.30.70.970">
    <property type="entry name" value="RraB-like"/>
    <property type="match status" value="1"/>
</dbReference>
<proteinExistence type="predicted"/>
<comment type="caution">
    <text evidence="3">The sequence shown here is derived from an EMBL/GenBank/DDBJ whole genome shotgun (WGS) entry which is preliminary data.</text>
</comment>
<feature type="domain" description="Regulator of ribonuclease activity B" evidence="2">
    <location>
        <begin position="168"/>
        <end position="267"/>
    </location>
</feature>
<keyword evidence="4" id="KW-1185">Reference proteome</keyword>
<gene>
    <name evidence="3" type="ORF">GO495_28030</name>
</gene>
<dbReference type="InterPro" id="IPR036701">
    <property type="entry name" value="RraB-like_sf"/>
</dbReference>
<dbReference type="InterPro" id="IPR009671">
    <property type="entry name" value="RraB_dom"/>
</dbReference>
<protein>
    <submittedName>
        <fullName evidence="3">DUF695 domain-containing protein</fullName>
    </submittedName>
</protein>
<name>A0A6N8JJC8_9BACT</name>
<organism evidence="3 4">
    <name type="scientific">Chitinophaga oryziterrae</name>
    <dbReference type="NCBI Taxonomy" id="1031224"/>
    <lineage>
        <taxon>Bacteria</taxon>
        <taxon>Pseudomonadati</taxon>
        <taxon>Bacteroidota</taxon>
        <taxon>Chitinophagia</taxon>
        <taxon>Chitinophagales</taxon>
        <taxon>Chitinophagaceae</taxon>
        <taxon>Chitinophaga</taxon>
    </lineage>
</organism>
<dbReference type="OrthoDB" id="7839302at2"/>
<dbReference type="AlphaFoldDB" id="A0A6N8JJC8"/>
<evidence type="ECO:0000259" key="2">
    <source>
        <dbReference type="Pfam" id="PF06877"/>
    </source>
</evidence>
<evidence type="ECO:0000259" key="1">
    <source>
        <dbReference type="Pfam" id="PF05117"/>
    </source>
</evidence>
<evidence type="ECO:0000313" key="3">
    <source>
        <dbReference type="EMBL" id="MVT44476.1"/>
    </source>
</evidence>
<dbReference type="Pfam" id="PF05117">
    <property type="entry name" value="DUF695"/>
    <property type="match status" value="1"/>
</dbReference>
<dbReference type="EMBL" id="WRXO01000011">
    <property type="protein sequence ID" value="MVT44476.1"/>
    <property type="molecule type" value="Genomic_DNA"/>
</dbReference>
<dbReference type="InterPro" id="IPR016097">
    <property type="entry name" value="DUF695"/>
</dbReference>